<evidence type="ECO:0000313" key="2">
    <source>
        <dbReference type="Proteomes" id="UP000036681"/>
    </source>
</evidence>
<accession>A0A0M3HGE0</accession>
<reference evidence="3" key="1">
    <citation type="submission" date="2017-02" db="UniProtKB">
        <authorList>
            <consortium name="WormBaseParasite"/>
        </authorList>
    </citation>
    <scope>IDENTIFICATION</scope>
</reference>
<evidence type="ECO:0000313" key="3">
    <source>
        <dbReference type="WBParaSite" id="ALUE_0000058501-mRNA-1"/>
    </source>
</evidence>
<keyword evidence="2" id="KW-1185">Reference proteome</keyword>
<feature type="transmembrane region" description="Helical" evidence="1">
    <location>
        <begin position="20"/>
        <end position="40"/>
    </location>
</feature>
<organism evidence="2 3">
    <name type="scientific">Ascaris lumbricoides</name>
    <name type="common">Giant roundworm</name>
    <dbReference type="NCBI Taxonomy" id="6252"/>
    <lineage>
        <taxon>Eukaryota</taxon>
        <taxon>Metazoa</taxon>
        <taxon>Ecdysozoa</taxon>
        <taxon>Nematoda</taxon>
        <taxon>Chromadorea</taxon>
        <taxon>Rhabditida</taxon>
        <taxon>Spirurina</taxon>
        <taxon>Ascaridomorpha</taxon>
        <taxon>Ascaridoidea</taxon>
        <taxon>Ascarididae</taxon>
        <taxon>Ascaris</taxon>
    </lineage>
</organism>
<dbReference type="AlphaFoldDB" id="A0A0M3HGE0"/>
<evidence type="ECO:0000256" key="1">
    <source>
        <dbReference type="SAM" id="Phobius"/>
    </source>
</evidence>
<feature type="transmembrane region" description="Helical" evidence="1">
    <location>
        <begin position="46"/>
        <end position="65"/>
    </location>
</feature>
<dbReference type="WBParaSite" id="ALUE_0000058501-mRNA-1">
    <property type="protein sequence ID" value="ALUE_0000058501-mRNA-1"/>
    <property type="gene ID" value="ALUE_0000058501"/>
</dbReference>
<keyword evidence="1" id="KW-0812">Transmembrane</keyword>
<proteinExistence type="predicted"/>
<sequence length="198" mass="22284">MHMSGESCSRGKKDRTTSVLIIFGQLCMKMTNLLLIAVPTSSETNLLLIAVPTILLTFALSHLFGEMRSQSKDTPDSCGVTSEKTIKLFTSIKELIKRSSNDATRSDFLRNILASLYNDEKILLRDKREEISANSIKNKALSEIDPTLLKGNIREAGIKVRLNPALFYYASTITRYILDKEITRVHLAEIIHQIQQVK</sequence>
<protein>
    <submittedName>
        <fullName evidence="3">Inner membrane protein</fullName>
    </submittedName>
</protein>
<dbReference type="Proteomes" id="UP000036681">
    <property type="component" value="Unplaced"/>
</dbReference>
<keyword evidence="1" id="KW-0472">Membrane</keyword>
<name>A0A0M3HGE0_ASCLU</name>
<keyword evidence="1" id="KW-1133">Transmembrane helix</keyword>